<reference evidence="4" key="1">
    <citation type="submission" date="2016-11" db="UniProtKB">
        <authorList>
            <consortium name="WormBaseParasite"/>
        </authorList>
    </citation>
    <scope>IDENTIFICATION</scope>
</reference>
<evidence type="ECO:0000256" key="1">
    <source>
        <dbReference type="SAM" id="MobiDB-lite"/>
    </source>
</evidence>
<feature type="region of interest" description="Disordered" evidence="1">
    <location>
        <begin position="1"/>
        <end position="105"/>
    </location>
</feature>
<keyword evidence="2" id="KW-0472">Membrane</keyword>
<keyword evidence="3" id="KW-1185">Reference proteome</keyword>
<feature type="compositionally biased region" description="Polar residues" evidence="1">
    <location>
        <begin position="25"/>
        <end position="41"/>
    </location>
</feature>
<keyword evidence="2" id="KW-1133">Transmembrane helix</keyword>
<dbReference type="WBParaSite" id="maker-uti_cns_0011725-snap-gene-0.3-mRNA-1">
    <property type="protein sequence ID" value="maker-uti_cns_0011725-snap-gene-0.3-mRNA-1"/>
    <property type="gene ID" value="maker-uti_cns_0011725-snap-gene-0.3"/>
</dbReference>
<evidence type="ECO:0000256" key="2">
    <source>
        <dbReference type="SAM" id="Phobius"/>
    </source>
</evidence>
<sequence>MLLASSAIYPVQRPARAELAPTRPNGVSSSGQLTSPTTTTVAAMMKEFADSAEAAGPPGPPKQSDNESVRTEDFANKFSQLMQPEGSTAGSKSRPGVGGDAESIRTEDFAREFRKTLVPPAGGSEWAISVAILVVYLVYFDFSSMYYFCV</sequence>
<dbReference type="Proteomes" id="UP000095280">
    <property type="component" value="Unplaced"/>
</dbReference>
<feature type="compositionally biased region" description="Polar residues" evidence="1">
    <location>
        <begin position="77"/>
        <end position="91"/>
    </location>
</feature>
<proteinExistence type="predicted"/>
<organism evidence="3 4">
    <name type="scientific">Macrostomum lignano</name>
    <dbReference type="NCBI Taxonomy" id="282301"/>
    <lineage>
        <taxon>Eukaryota</taxon>
        <taxon>Metazoa</taxon>
        <taxon>Spiralia</taxon>
        <taxon>Lophotrochozoa</taxon>
        <taxon>Platyhelminthes</taxon>
        <taxon>Rhabditophora</taxon>
        <taxon>Macrostomorpha</taxon>
        <taxon>Macrostomida</taxon>
        <taxon>Macrostomidae</taxon>
        <taxon>Macrostomum</taxon>
    </lineage>
</organism>
<name>A0A1I8IEG8_9PLAT</name>
<feature type="compositionally biased region" description="Basic and acidic residues" evidence="1">
    <location>
        <begin position="64"/>
        <end position="75"/>
    </location>
</feature>
<keyword evidence="2" id="KW-0812">Transmembrane</keyword>
<accession>A0A1I8IEG8</accession>
<protein>
    <submittedName>
        <fullName evidence="4">Uncharacterized protein</fullName>
    </submittedName>
</protein>
<evidence type="ECO:0000313" key="3">
    <source>
        <dbReference type="Proteomes" id="UP000095280"/>
    </source>
</evidence>
<evidence type="ECO:0000313" key="4">
    <source>
        <dbReference type="WBParaSite" id="maker-uti_cns_0011725-snap-gene-0.3-mRNA-1"/>
    </source>
</evidence>
<dbReference type="AlphaFoldDB" id="A0A1I8IEG8"/>
<feature type="transmembrane region" description="Helical" evidence="2">
    <location>
        <begin position="126"/>
        <end position="149"/>
    </location>
</feature>